<feature type="compositionally biased region" description="Low complexity" evidence="1">
    <location>
        <begin position="187"/>
        <end position="203"/>
    </location>
</feature>
<evidence type="ECO:0000313" key="4">
    <source>
        <dbReference type="Proteomes" id="UP000000492"/>
    </source>
</evidence>
<feature type="compositionally biased region" description="Polar residues" evidence="1">
    <location>
        <begin position="149"/>
        <end position="159"/>
    </location>
</feature>
<sequence length="291" mass="29520">MKFRRTAATAVIAGLSAVSLNGVANAAPSAGTPTLEAPATKEKPTDATPADEKNSENTGEAGQSDKNTPAKDKTTAKSELPNDPKEIVGSIADLLAFLPGLLPAGAEGADSAKSLDEAKLPQDFDELLGSASDLLSSGASGETKAPKDSATSGESTAEAPSTGKPTEDAVNPEAKNTEAEGDKTEAADAGNTGAASTGNTGDAENADKVTVPAADDKPVSADGKAAAERVIEEQEKKAGHDLVDVNFKDDKTAFISLAETFDQKADAEALKEIAQALHDNGFTVSAERNAK</sequence>
<keyword evidence="4" id="KW-1185">Reference proteome</keyword>
<evidence type="ECO:0000256" key="1">
    <source>
        <dbReference type="SAM" id="MobiDB-lite"/>
    </source>
</evidence>
<dbReference type="Proteomes" id="UP000000492">
    <property type="component" value="Chromosome"/>
</dbReference>
<proteinExistence type="predicted"/>
<feature type="region of interest" description="Disordered" evidence="1">
    <location>
        <begin position="129"/>
        <end position="226"/>
    </location>
</feature>
<feature type="compositionally biased region" description="Polar residues" evidence="1">
    <location>
        <begin position="56"/>
        <end position="67"/>
    </location>
</feature>
<gene>
    <name evidence="3" type="ordered locus">CRES_2122</name>
</gene>
<feature type="compositionally biased region" description="Low complexity" evidence="1">
    <location>
        <begin position="129"/>
        <end position="142"/>
    </location>
</feature>
<accession>F8E3E9</accession>
<name>F8E3E9_CORRG</name>
<feature type="chain" id="PRO_5003369283" evidence="2">
    <location>
        <begin position="27"/>
        <end position="291"/>
    </location>
</feature>
<dbReference type="HOGENOM" id="CLU_955503_0_0_11"/>
<feature type="region of interest" description="Disordered" evidence="1">
    <location>
        <begin position="22"/>
        <end position="84"/>
    </location>
</feature>
<reference evidence="3 4" key="1">
    <citation type="journal article" date="2012" name="BMC Genomics">
        <title>Complete genome sequence, lifestyle, and multi-drug resistance of the human pathogen Corynebacterium resistens DSM 45100 isolated from blood samples of a leukemia patient.</title>
        <authorList>
            <person name="Schroder J."/>
            <person name="Maus I."/>
            <person name="Meyer K."/>
            <person name="Wordemann S."/>
            <person name="Blom J."/>
            <person name="Jaenicke S."/>
            <person name="Schneider J."/>
            <person name="Trost E."/>
            <person name="Tauch A."/>
        </authorList>
    </citation>
    <scope>NUCLEOTIDE SEQUENCE [LARGE SCALE GENOMIC DNA]</scope>
    <source>
        <strain evidence="4">DSM 45100 / JCM 12819 / CCUG 50093 / GTC 2026 / SICGH 158</strain>
    </source>
</reference>
<dbReference type="RefSeq" id="WP_013889454.1">
    <property type="nucleotide sequence ID" value="NC_015673.1"/>
</dbReference>
<feature type="compositionally biased region" description="Basic and acidic residues" evidence="1">
    <location>
        <begin position="68"/>
        <end position="84"/>
    </location>
</feature>
<feature type="signal peptide" evidence="2">
    <location>
        <begin position="1"/>
        <end position="26"/>
    </location>
</feature>
<protein>
    <submittedName>
        <fullName evidence="3">Secreted protein</fullName>
    </submittedName>
</protein>
<evidence type="ECO:0000313" key="3">
    <source>
        <dbReference type="EMBL" id="AEI10475.1"/>
    </source>
</evidence>
<dbReference type="OrthoDB" id="4427284at2"/>
<evidence type="ECO:0000256" key="2">
    <source>
        <dbReference type="SAM" id="SignalP"/>
    </source>
</evidence>
<feature type="compositionally biased region" description="Basic and acidic residues" evidence="1">
    <location>
        <begin position="175"/>
        <end position="186"/>
    </location>
</feature>
<dbReference type="KEGG" id="crd:CRES_2122"/>
<feature type="compositionally biased region" description="Basic and acidic residues" evidence="1">
    <location>
        <begin position="39"/>
        <end position="55"/>
    </location>
</feature>
<organism evidence="3 4">
    <name type="scientific">Corynebacterium resistens (strain DSM 45100 / JCM 12819 / GTC 2026 / SICGH 158)</name>
    <dbReference type="NCBI Taxonomy" id="662755"/>
    <lineage>
        <taxon>Bacteria</taxon>
        <taxon>Bacillati</taxon>
        <taxon>Actinomycetota</taxon>
        <taxon>Actinomycetes</taxon>
        <taxon>Mycobacteriales</taxon>
        <taxon>Corynebacteriaceae</taxon>
        <taxon>Corynebacterium</taxon>
    </lineage>
</organism>
<keyword evidence="2" id="KW-0732">Signal</keyword>
<feature type="compositionally biased region" description="Basic and acidic residues" evidence="1">
    <location>
        <begin position="214"/>
        <end position="226"/>
    </location>
</feature>
<dbReference type="EMBL" id="CP002857">
    <property type="protein sequence ID" value="AEI10475.1"/>
    <property type="molecule type" value="Genomic_DNA"/>
</dbReference>
<dbReference type="AlphaFoldDB" id="F8E3E9"/>